<dbReference type="GO" id="GO:0004016">
    <property type="term" value="F:adenylate cyclase activity"/>
    <property type="evidence" value="ECO:0007669"/>
    <property type="project" value="UniProtKB-ARBA"/>
</dbReference>
<dbReference type="InterPro" id="IPR050697">
    <property type="entry name" value="Adenylyl/Guanylyl_Cyclase_3/4"/>
</dbReference>
<evidence type="ECO:0000256" key="2">
    <source>
        <dbReference type="SAM" id="Phobius"/>
    </source>
</evidence>
<dbReference type="Pfam" id="PF05226">
    <property type="entry name" value="CHASE2"/>
    <property type="match status" value="1"/>
</dbReference>
<dbReference type="CDD" id="cd07302">
    <property type="entry name" value="CHD"/>
    <property type="match status" value="1"/>
</dbReference>
<name>A0A8A7K660_9FIRM</name>
<dbReference type="SUPFAM" id="SSF55073">
    <property type="entry name" value="Nucleotide cyclase"/>
    <property type="match status" value="1"/>
</dbReference>
<keyword evidence="2" id="KW-0472">Membrane</keyword>
<dbReference type="GO" id="GO:0006171">
    <property type="term" value="P:cAMP biosynthetic process"/>
    <property type="evidence" value="ECO:0007669"/>
    <property type="project" value="TreeGrafter"/>
</dbReference>
<dbReference type="InterPro" id="IPR029787">
    <property type="entry name" value="Nucleotide_cyclase"/>
</dbReference>
<keyword evidence="5" id="KW-1185">Reference proteome</keyword>
<sequence>MTVLFKRVFVIVLSLIALCLFYFTPLSYIENKVYDCLMILRQVFFPDNVEKIIIIIIDDHSVQEAGGWPLSRDYYHKMLNRLQEEGAAVIGLDVILSARFNKGDEELAGLFADYNNIVLPSVLEFKITRGLSEEIEVIDIEKPPALFNAQVETGHINFIPDRDGIIRSLYPLIEAEEGSYPAFTVRMAELAGVDLSALSKQSRIYPNFIGSGHQIFPEISMTDLLHGNYQEDYFTDKFVLIGTHLAGLGDLYMTPFSAYGYLYGVEIHGQVLHSLLQKNYLSFMPVQGNFFILVFLILISLTTFFRKKPAESRFYFFIFIGVYLITALYLFYQHYFYINILIPLLLISLVYAGSFLYWYLFSERYGKELVKLFSRYLSPAVLQEIQQNPEKVKLGGVKANVTVLFIDIRKFTAYTEGRGSVEVVDELNDFFSEVCDVIFQYQGTLDKYLGDGLMAFFGSPLAVPEHSTAAVRAAREIMNLSFSFKLGIGINTGSVIAGNIGSSKRMDYTIIGDAVNLAARFVDIAAAGEIIIGQNSFRILNSQEKEGFIRNEMEIRGLKEKVIIYKLLNGGHKQ</sequence>
<feature type="transmembrane region" description="Helical" evidence="2">
    <location>
        <begin position="314"/>
        <end position="332"/>
    </location>
</feature>
<dbReference type="GO" id="GO:0035556">
    <property type="term" value="P:intracellular signal transduction"/>
    <property type="evidence" value="ECO:0007669"/>
    <property type="project" value="InterPro"/>
</dbReference>
<accession>A0A8A7K660</accession>
<evidence type="ECO:0000313" key="5">
    <source>
        <dbReference type="Proteomes" id="UP000665020"/>
    </source>
</evidence>
<dbReference type="Pfam" id="PF00211">
    <property type="entry name" value="Guanylate_cyc"/>
    <property type="match status" value="1"/>
</dbReference>
<dbReference type="PANTHER" id="PTHR43081:SF1">
    <property type="entry name" value="ADENYLATE CYCLASE, TERMINAL-DIFFERENTIATION SPECIFIC"/>
    <property type="match status" value="1"/>
</dbReference>
<dbReference type="InterPro" id="IPR007890">
    <property type="entry name" value="CHASE2"/>
</dbReference>
<dbReference type="PROSITE" id="PS50125">
    <property type="entry name" value="GUANYLATE_CYCLASE_2"/>
    <property type="match status" value="1"/>
</dbReference>
<dbReference type="InterPro" id="IPR001054">
    <property type="entry name" value="A/G_cyclase"/>
</dbReference>
<feature type="domain" description="Guanylate cyclase" evidence="3">
    <location>
        <begin position="402"/>
        <end position="522"/>
    </location>
</feature>
<dbReference type="EMBL" id="CP046640">
    <property type="protein sequence ID" value="QTL96831.1"/>
    <property type="molecule type" value="Genomic_DNA"/>
</dbReference>
<dbReference type="SMART" id="SM00044">
    <property type="entry name" value="CYCc"/>
    <property type="match status" value="1"/>
</dbReference>
<protein>
    <submittedName>
        <fullName evidence="4">CHASE2 domain-containing protein</fullName>
    </submittedName>
</protein>
<dbReference type="PANTHER" id="PTHR43081">
    <property type="entry name" value="ADENYLATE CYCLASE, TERMINAL-DIFFERENTIATION SPECIFIC-RELATED"/>
    <property type="match status" value="1"/>
</dbReference>
<comment type="similarity">
    <text evidence="1">Belongs to the adenylyl cyclase class-3 family.</text>
</comment>
<dbReference type="Proteomes" id="UP000665020">
    <property type="component" value="Chromosome"/>
</dbReference>
<feature type="transmembrane region" description="Helical" evidence="2">
    <location>
        <begin position="338"/>
        <end position="361"/>
    </location>
</feature>
<organism evidence="4 5">
    <name type="scientific">Iocasia fonsfrigidae</name>
    <dbReference type="NCBI Taxonomy" id="2682810"/>
    <lineage>
        <taxon>Bacteria</taxon>
        <taxon>Bacillati</taxon>
        <taxon>Bacillota</taxon>
        <taxon>Clostridia</taxon>
        <taxon>Halanaerobiales</taxon>
        <taxon>Halanaerobiaceae</taxon>
        <taxon>Iocasia</taxon>
    </lineage>
</organism>
<dbReference type="Gene3D" id="3.30.70.1230">
    <property type="entry name" value="Nucleotide cyclase"/>
    <property type="match status" value="1"/>
</dbReference>
<dbReference type="SMART" id="SM01080">
    <property type="entry name" value="CHASE2"/>
    <property type="match status" value="1"/>
</dbReference>
<dbReference type="RefSeq" id="WP_230868518.1">
    <property type="nucleotide sequence ID" value="NZ_CP046640.1"/>
</dbReference>
<dbReference type="KEGG" id="ifn:GM661_02000"/>
<keyword evidence="2" id="KW-1133">Transmembrane helix</keyword>
<keyword evidence="2" id="KW-0812">Transmembrane</keyword>
<proteinExistence type="inferred from homology"/>
<reference evidence="4" key="1">
    <citation type="submission" date="2019-12" db="EMBL/GenBank/DDBJ databases">
        <authorList>
            <person name="zhang j."/>
            <person name="sun C.M."/>
        </authorList>
    </citation>
    <scope>NUCLEOTIDE SEQUENCE</scope>
    <source>
        <strain evidence="4">NS-1</strain>
    </source>
</reference>
<feature type="transmembrane region" description="Helical" evidence="2">
    <location>
        <begin position="280"/>
        <end position="302"/>
    </location>
</feature>
<dbReference type="AlphaFoldDB" id="A0A8A7K660"/>
<gene>
    <name evidence="4" type="ORF">GM661_02000</name>
</gene>
<evidence type="ECO:0000256" key="1">
    <source>
        <dbReference type="ARBA" id="ARBA00005381"/>
    </source>
</evidence>
<evidence type="ECO:0000313" key="4">
    <source>
        <dbReference type="EMBL" id="QTL96831.1"/>
    </source>
</evidence>
<evidence type="ECO:0000259" key="3">
    <source>
        <dbReference type="PROSITE" id="PS50125"/>
    </source>
</evidence>